<dbReference type="RefSeq" id="WP_248665074.1">
    <property type="nucleotide sequence ID" value="NZ_JALPRX010000003.1"/>
</dbReference>
<reference evidence="2" key="1">
    <citation type="submission" date="2022-04" db="EMBL/GenBank/DDBJ databases">
        <title>Roseomonas acroporae sp. nov., isolated from coral Acropora digitifera.</title>
        <authorList>
            <person name="Sun H."/>
        </authorList>
    </citation>
    <scope>NUCLEOTIDE SEQUENCE</scope>
    <source>
        <strain evidence="2">NAR14</strain>
    </source>
</reference>
<dbReference type="EMBL" id="JALPRX010000003">
    <property type="protein sequence ID" value="MCK8782946.1"/>
    <property type="molecule type" value="Genomic_DNA"/>
</dbReference>
<organism evidence="2 3">
    <name type="scientific">Roseomonas acroporae</name>
    <dbReference type="NCBI Taxonomy" id="2937791"/>
    <lineage>
        <taxon>Bacteria</taxon>
        <taxon>Pseudomonadati</taxon>
        <taxon>Pseudomonadota</taxon>
        <taxon>Alphaproteobacteria</taxon>
        <taxon>Acetobacterales</taxon>
        <taxon>Roseomonadaceae</taxon>
        <taxon>Roseomonas</taxon>
    </lineage>
</organism>
<dbReference type="Proteomes" id="UP001139516">
    <property type="component" value="Unassembled WGS sequence"/>
</dbReference>
<protein>
    <submittedName>
        <fullName evidence="2">Uncharacterized protein</fullName>
    </submittedName>
</protein>
<evidence type="ECO:0000256" key="1">
    <source>
        <dbReference type="SAM" id="MobiDB-lite"/>
    </source>
</evidence>
<gene>
    <name evidence="2" type="ORF">M0638_00940</name>
</gene>
<name>A0A9X1Y3M1_9PROT</name>
<evidence type="ECO:0000313" key="3">
    <source>
        <dbReference type="Proteomes" id="UP001139516"/>
    </source>
</evidence>
<keyword evidence="3" id="KW-1185">Reference proteome</keyword>
<evidence type="ECO:0000313" key="2">
    <source>
        <dbReference type="EMBL" id="MCK8782946.1"/>
    </source>
</evidence>
<dbReference type="AlphaFoldDB" id="A0A9X1Y3M1"/>
<accession>A0A9X1Y3M1</accession>
<proteinExistence type="predicted"/>
<sequence>MTARMPLPSPADGNPMAFADVVDRPDPRQARRGEAGEGGGGFAFFHLMLTAEPGAHVCIVQVRRLAGATTPRFIVEALRHAGGEITLLAQAPFAIAEGCAALVSLTLLVTVERRTLLELRGWSDANPDLFDLAGALVLRAPSDLSATEARPADEPVLFRRHNPACGVDTLLLAGLPATPAVTLGTDAGDGFEPVVTVLGNAEGWPLAWPDGTGAILELPASALRDGASWRDDAADARVRPLPAREVARALPAAGTVPRPPVIASQPARIAALFGVRRNGETDLLLGDALARAFPDLPAEAGRVGRLRTVLASGTVPSADWRSAVMVVEAGPGAGAVLLEFCGVRRHAVLDQPQRRYLAIRFDDAAVAAGVPAEAPLEVLVPALANGDSAGSELVLSGWFDHYPRHLQPASALRFAPGSRHKAGSDDMIVLESGGVLVPEAARAALVIRGHDWSGLVFLRRGDLVNAADLYRAAPQQGLILGASCDVVFEADTVTPDTLPRLLRTFENVFA</sequence>
<feature type="region of interest" description="Disordered" evidence="1">
    <location>
        <begin position="1"/>
        <end position="21"/>
    </location>
</feature>
<comment type="caution">
    <text evidence="2">The sequence shown here is derived from an EMBL/GenBank/DDBJ whole genome shotgun (WGS) entry which is preliminary data.</text>
</comment>